<evidence type="ECO:0000313" key="11">
    <source>
        <dbReference type="Proteomes" id="UP000217215"/>
    </source>
</evidence>
<gene>
    <name evidence="9" type="primary">ybeY</name>
    <name evidence="10" type="ORF">A1sIA56_02010</name>
</gene>
<dbReference type="EC" id="3.1.-.-" evidence="9"/>
<dbReference type="GO" id="GO:0008270">
    <property type="term" value="F:zinc ion binding"/>
    <property type="evidence" value="ECO:0007669"/>
    <property type="project" value="UniProtKB-UniRule"/>
</dbReference>
<dbReference type="InterPro" id="IPR020549">
    <property type="entry name" value="YbeY_CS"/>
</dbReference>
<dbReference type="GO" id="GO:0006364">
    <property type="term" value="P:rRNA processing"/>
    <property type="evidence" value="ECO:0007669"/>
    <property type="project" value="UniProtKB-UniRule"/>
</dbReference>
<keyword evidence="7 9" id="KW-0378">Hydrolase</keyword>
<keyword evidence="11" id="KW-1185">Reference proteome</keyword>
<evidence type="ECO:0000313" key="10">
    <source>
        <dbReference type="EMBL" id="ASY15697.1"/>
    </source>
</evidence>
<evidence type="ECO:0000256" key="2">
    <source>
        <dbReference type="ARBA" id="ARBA00022517"/>
    </source>
</evidence>
<comment type="subcellular location">
    <subcellularLocation>
        <location evidence="9">Cytoplasm</location>
    </subcellularLocation>
</comment>
<dbReference type="RefSeq" id="WP_095673292.1">
    <property type="nucleotide sequence ID" value="NZ_CP016773.1"/>
</dbReference>
<keyword evidence="6 9" id="KW-0255">Endonuclease</keyword>
<name>A0A249KG00_9ACTN</name>
<evidence type="ECO:0000256" key="8">
    <source>
        <dbReference type="ARBA" id="ARBA00022833"/>
    </source>
</evidence>
<dbReference type="PANTHER" id="PTHR46986:SF1">
    <property type="entry name" value="ENDORIBONUCLEASE YBEY, CHLOROPLASTIC"/>
    <property type="match status" value="1"/>
</dbReference>
<dbReference type="HAMAP" id="MF_00009">
    <property type="entry name" value="Endoribonucl_YbeY"/>
    <property type="match status" value="1"/>
</dbReference>
<dbReference type="Proteomes" id="UP000217215">
    <property type="component" value="Chromosome"/>
</dbReference>
<reference evidence="10 11" key="1">
    <citation type="submission" date="2016-07" db="EMBL/GenBank/DDBJ databases">
        <title>High microdiversification within the ubiquitous acI lineage of Actinobacteria.</title>
        <authorList>
            <person name="Neuenschwander S.M."/>
            <person name="Salcher M."/>
            <person name="Ghai R."/>
            <person name="Pernthaler J."/>
        </authorList>
    </citation>
    <scope>NUCLEOTIDE SEQUENCE [LARGE SCALE GENOMIC DNA]</scope>
    <source>
        <strain evidence="10">MMS-IA-56</strain>
    </source>
</reference>
<comment type="similarity">
    <text evidence="1 9">Belongs to the endoribonuclease YbeY family.</text>
</comment>
<organism evidence="10 11">
    <name type="scientific">Candidatus Planktophila sulfonica</name>
    <dbReference type="NCBI Taxonomy" id="1884904"/>
    <lineage>
        <taxon>Bacteria</taxon>
        <taxon>Bacillati</taxon>
        <taxon>Actinomycetota</taxon>
        <taxon>Actinomycetes</taxon>
        <taxon>Candidatus Nanopelagicales</taxon>
        <taxon>Candidatus Nanopelagicaceae</taxon>
        <taxon>Candidatus Planktophila</taxon>
    </lineage>
</organism>
<dbReference type="KEGG" id="psuf:A1sIA56_02010"/>
<feature type="binding site" evidence="9">
    <location>
        <position position="115"/>
    </location>
    <ligand>
        <name>Zn(2+)</name>
        <dbReference type="ChEBI" id="CHEBI:29105"/>
        <note>catalytic</note>
    </ligand>
</feature>
<keyword evidence="3 9" id="KW-0698">rRNA processing</keyword>
<dbReference type="OrthoDB" id="9807740at2"/>
<feature type="binding site" evidence="9">
    <location>
        <position position="111"/>
    </location>
    <ligand>
        <name>Zn(2+)</name>
        <dbReference type="ChEBI" id="CHEBI:29105"/>
        <note>catalytic</note>
    </ligand>
</feature>
<dbReference type="GO" id="GO:0005737">
    <property type="term" value="C:cytoplasm"/>
    <property type="evidence" value="ECO:0007669"/>
    <property type="project" value="UniProtKB-SubCell"/>
</dbReference>
<dbReference type="InterPro" id="IPR023091">
    <property type="entry name" value="MetalPrtase_cat_dom_sf_prd"/>
</dbReference>
<dbReference type="SUPFAM" id="SSF55486">
    <property type="entry name" value="Metalloproteases ('zincins'), catalytic domain"/>
    <property type="match status" value="1"/>
</dbReference>
<dbReference type="NCBIfam" id="TIGR00043">
    <property type="entry name" value="rRNA maturation RNase YbeY"/>
    <property type="match status" value="1"/>
</dbReference>
<comment type="cofactor">
    <cofactor evidence="9">
        <name>Zn(2+)</name>
        <dbReference type="ChEBI" id="CHEBI:29105"/>
    </cofactor>
    <text evidence="9">Binds 1 zinc ion.</text>
</comment>
<keyword evidence="8 9" id="KW-0862">Zinc</keyword>
<dbReference type="GO" id="GO:0004222">
    <property type="term" value="F:metalloendopeptidase activity"/>
    <property type="evidence" value="ECO:0007669"/>
    <property type="project" value="InterPro"/>
</dbReference>
<dbReference type="InterPro" id="IPR002036">
    <property type="entry name" value="YbeY"/>
</dbReference>
<sequence>MTVELVNRSGALVPETQMHSLINYGIEYMELNPECEISLTFVDVTEMEELHIKWMDEAGPTDVLSFPMDMPEEKGEVVTLGDIVIAPAVAAKQAQDAGHSVEDEIYILATHGLLHILGYDHADPDEEKVMFALQEKIVKEWSLAATDTI</sequence>
<evidence type="ECO:0000256" key="6">
    <source>
        <dbReference type="ARBA" id="ARBA00022759"/>
    </source>
</evidence>
<comment type="function">
    <text evidence="9">Single strand-specific metallo-endoribonuclease involved in late-stage 70S ribosome quality control and in maturation of the 3' terminus of the 16S rRNA.</text>
</comment>
<evidence type="ECO:0000256" key="4">
    <source>
        <dbReference type="ARBA" id="ARBA00022722"/>
    </source>
</evidence>
<evidence type="ECO:0000256" key="7">
    <source>
        <dbReference type="ARBA" id="ARBA00022801"/>
    </source>
</evidence>
<accession>A0A249KG00</accession>
<proteinExistence type="inferred from homology"/>
<keyword evidence="5 9" id="KW-0479">Metal-binding</keyword>
<dbReference type="Pfam" id="PF02130">
    <property type="entry name" value="YbeY"/>
    <property type="match status" value="1"/>
</dbReference>
<evidence type="ECO:0000256" key="3">
    <source>
        <dbReference type="ARBA" id="ARBA00022552"/>
    </source>
</evidence>
<keyword evidence="4 9" id="KW-0540">Nuclease</keyword>
<evidence type="ECO:0000256" key="1">
    <source>
        <dbReference type="ARBA" id="ARBA00010875"/>
    </source>
</evidence>
<dbReference type="PANTHER" id="PTHR46986">
    <property type="entry name" value="ENDORIBONUCLEASE YBEY, CHLOROPLASTIC"/>
    <property type="match status" value="1"/>
</dbReference>
<protein>
    <recommendedName>
        <fullName evidence="9">Endoribonuclease YbeY</fullName>
        <ecNumber evidence="9">3.1.-.-</ecNumber>
    </recommendedName>
</protein>
<dbReference type="AlphaFoldDB" id="A0A249KG00"/>
<dbReference type="GO" id="GO:0004521">
    <property type="term" value="F:RNA endonuclease activity"/>
    <property type="evidence" value="ECO:0007669"/>
    <property type="project" value="UniProtKB-UniRule"/>
</dbReference>
<keyword evidence="2 9" id="KW-0690">Ribosome biogenesis</keyword>
<feature type="binding site" evidence="9">
    <location>
        <position position="121"/>
    </location>
    <ligand>
        <name>Zn(2+)</name>
        <dbReference type="ChEBI" id="CHEBI:29105"/>
        <note>catalytic</note>
    </ligand>
</feature>
<evidence type="ECO:0000256" key="9">
    <source>
        <dbReference type="HAMAP-Rule" id="MF_00009"/>
    </source>
</evidence>
<dbReference type="Gene3D" id="3.40.390.30">
    <property type="entry name" value="Metalloproteases ('zincins'), catalytic domain"/>
    <property type="match status" value="1"/>
</dbReference>
<dbReference type="EMBL" id="CP016773">
    <property type="protein sequence ID" value="ASY15697.1"/>
    <property type="molecule type" value="Genomic_DNA"/>
</dbReference>
<keyword evidence="9" id="KW-0963">Cytoplasm</keyword>
<dbReference type="PROSITE" id="PS01306">
    <property type="entry name" value="UPF0054"/>
    <property type="match status" value="1"/>
</dbReference>
<evidence type="ECO:0000256" key="5">
    <source>
        <dbReference type="ARBA" id="ARBA00022723"/>
    </source>
</evidence>